<evidence type="ECO:0000313" key="2">
    <source>
        <dbReference type="Proteomes" id="UP001163324"/>
    </source>
</evidence>
<dbReference type="EMBL" id="CM047941">
    <property type="protein sequence ID" value="KAI9903333.1"/>
    <property type="molecule type" value="Genomic_DNA"/>
</dbReference>
<proteinExistence type="predicted"/>
<evidence type="ECO:0000313" key="1">
    <source>
        <dbReference type="EMBL" id="KAI9903333.1"/>
    </source>
</evidence>
<organism evidence="1 2">
    <name type="scientific">Trichothecium roseum</name>
    <dbReference type="NCBI Taxonomy" id="47278"/>
    <lineage>
        <taxon>Eukaryota</taxon>
        <taxon>Fungi</taxon>
        <taxon>Dikarya</taxon>
        <taxon>Ascomycota</taxon>
        <taxon>Pezizomycotina</taxon>
        <taxon>Sordariomycetes</taxon>
        <taxon>Hypocreomycetidae</taxon>
        <taxon>Hypocreales</taxon>
        <taxon>Hypocreales incertae sedis</taxon>
        <taxon>Trichothecium</taxon>
    </lineage>
</organism>
<protein>
    <submittedName>
        <fullName evidence="1">Uncharacterized protein</fullName>
    </submittedName>
</protein>
<comment type="caution">
    <text evidence="1">The sequence shown here is derived from an EMBL/GenBank/DDBJ whole genome shotgun (WGS) entry which is preliminary data.</text>
</comment>
<accession>A0ACC0VC34</accession>
<gene>
    <name evidence="1" type="ORF">N3K66_002685</name>
</gene>
<name>A0ACC0VC34_9HYPO</name>
<dbReference type="Proteomes" id="UP001163324">
    <property type="component" value="Chromosome 2"/>
</dbReference>
<reference evidence="1" key="1">
    <citation type="submission" date="2022-10" db="EMBL/GenBank/DDBJ databases">
        <title>Complete Genome of Trichothecium roseum strain YXFP-22015, a Plant Pathogen Isolated from Citrus.</title>
        <authorList>
            <person name="Wang Y."/>
            <person name="Zhu L."/>
        </authorList>
    </citation>
    <scope>NUCLEOTIDE SEQUENCE</scope>
    <source>
        <strain evidence="1">YXFP-22015</strain>
    </source>
</reference>
<sequence length="468" mass="53045">MILTRLQRPRPPRQQPFKVCTYVQPIRRGKAFVKRSDPNGEVFYTPRPGRLGYTKRRDIYSDDPFFLSPPIVLDLVEEGQRGVRDFNVEDEALLADMYFYTPEKKAAQARVGAFTAEILEQRRKAGWLSKERVYMTSIRDSDILAAAVLGISEQGMGPASRSQDKENSSEAPTKSNNNDPRATIRKIIRLNGLPERAAANDRSLLEWMILRKRSIAEKQLVVPQAKQRLELALVKCRSIEDMRRIIFLYLDAGMDMGTEKDIINYFGSQIFDVINDTCLNVLRNIRLGSPKLIEALVFINNLRIRVFQDKKKDTYSCLDGLALRISAAAGLFERTAAEIQILHDSERLEYNSTLEDVYAALGFCLSHVKNDPSVSQDSDKYDSLKTLMGLQSPTSSERGSFRTILVRCFAKSGTRPLILDTYTALLSHVTEAMVAREELPIALEVFRVGGMNELLEKSREELTHLPNS</sequence>
<keyword evidence="2" id="KW-1185">Reference proteome</keyword>